<proteinExistence type="predicted"/>
<accession>A0A0E0HNY7</accession>
<dbReference type="Gramene" id="ONIVA06G12320.3">
    <property type="protein sequence ID" value="ONIVA06G12320.3"/>
    <property type="gene ID" value="ONIVA06G12320"/>
</dbReference>
<evidence type="ECO:0000313" key="2">
    <source>
        <dbReference type="Proteomes" id="UP000006591"/>
    </source>
</evidence>
<keyword evidence="2" id="KW-1185">Reference proteome</keyword>
<reference evidence="1" key="2">
    <citation type="submission" date="2018-04" db="EMBL/GenBank/DDBJ databases">
        <title>OnivRS2 (Oryza nivara Reference Sequence Version 2).</title>
        <authorList>
            <person name="Zhang J."/>
            <person name="Kudrna D."/>
            <person name="Lee S."/>
            <person name="Talag J."/>
            <person name="Rajasekar S."/>
            <person name="Welchert J."/>
            <person name="Hsing Y.-I."/>
            <person name="Wing R.A."/>
        </authorList>
    </citation>
    <scope>NUCLEOTIDE SEQUENCE [LARGE SCALE GENOMIC DNA]</scope>
    <source>
        <strain evidence="1">SL10</strain>
    </source>
</reference>
<dbReference type="Proteomes" id="UP000006591">
    <property type="component" value="Chromosome 6"/>
</dbReference>
<protein>
    <submittedName>
        <fullName evidence="1">Signal peptidase I</fullName>
    </submittedName>
</protein>
<dbReference type="HOGENOM" id="CLU_2626172_0_0_1"/>
<evidence type="ECO:0000313" key="1">
    <source>
        <dbReference type="EnsemblPlants" id="ONIVA06G12320.3"/>
    </source>
</evidence>
<organism evidence="1">
    <name type="scientific">Oryza nivara</name>
    <name type="common">Indian wild rice</name>
    <name type="synonym">Oryza sativa f. spontanea</name>
    <dbReference type="NCBI Taxonomy" id="4536"/>
    <lineage>
        <taxon>Eukaryota</taxon>
        <taxon>Viridiplantae</taxon>
        <taxon>Streptophyta</taxon>
        <taxon>Embryophyta</taxon>
        <taxon>Tracheophyta</taxon>
        <taxon>Spermatophyta</taxon>
        <taxon>Magnoliopsida</taxon>
        <taxon>Liliopsida</taxon>
        <taxon>Poales</taxon>
        <taxon>Poaceae</taxon>
        <taxon>BOP clade</taxon>
        <taxon>Oryzoideae</taxon>
        <taxon>Oryzeae</taxon>
        <taxon>Oryzinae</taxon>
        <taxon>Oryza</taxon>
    </lineage>
</organism>
<dbReference type="AlphaFoldDB" id="A0A0E0HNY7"/>
<sequence length="78" mass="8999">MRLFSRVVASLVTWKKLFWSAGFECQNFRLSFKQCDALAPKQPTETPTELALFGELLAAAVSSRIRSSSKQFSFWFRF</sequence>
<dbReference type="EnsemblPlants" id="ONIVA06G12320.3">
    <property type="protein sequence ID" value="ONIVA06G12320.3"/>
    <property type="gene ID" value="ONIVA06G12320"/>
</dbReference>
<name>A0A0E0HNY7_ORYNI</name>
<reference evidence="1" key="1">
    <citation type="submission" date="2015-04" db="UniProtKB">
        <authorList>
            <consortium name="EnsemblPlants"/>
        </authorList>
    </citation>
    <scope>IDENTIFICATION</scope>
    <source>
        <strain evidence="1">SL10</strain>
    </source>
</reference>